<evidence type="ECO:0000259" key="1">
    <source>
        <dbReference type="Pfam" id="PF13467"/>
    </source>
</evidence>
<dbReference type="InterPro" id="IPR038268">
    <property type="entry name" value="RHH_sf"/>
</dbReference>
<proteinExistence type="predicted"/>
<evidence type="ECO:0000313" key="3">
    <source>
        <dbReference type="Proteomes" id="UP000295678"/>
    </source>
</evidence>
<dbReference type="AlphaFoldDB" id="A0A4R3M6Y2"/>
<dbReference type="GO" id="GO:0003677">
    <property type="term" value="F:DNA binding"/>
    <property type="evidence" value="ECO:0007669"/>
    <property type="project" value="UniProtKB-KW"/>
</dbReference>
<sequence length="80" mass="8559">MSAGQRKRSITIAGHRTSISLEGAFWEALGEIAGERGVPIATVVAEIDRARAGIGLSSAIRLHVLDHYRRRARRAAGLPG</sequence>
<evidence type="ECO:0000313" key="2">
    <source>
        <dbReference type="EMBL" id="TCT08353.1"/>
    </source>
</evidence>
<dbReference type="Gene3D" id="1.10.3990.20">
    <property type="entry name" value="protein bp1543"/>
    <property type="match status" value="1"/>
</dbReference>
<keyword evidence="2" id="KW-0238">DNA-binding</keyword>
<name>A0A4R3M6Y2_9HYPH</name>
<gene>
    <name evidence="2" type="ORF">EDC22_10928</name>
</gene>
<keyword evidence="3" id="KW-1185">Reference proteome</keyword>
<organism evidence="2 3">
    <name type="scientific">Tepidamorphus gemmatus</name>
    <dbReference type="NCBI Taxonomy" id="747076"/>
    <lineage>
        <taxon>Bacteria</taxon>
        <taxon>Pseudomonadati</taxon>
        <taxon>Pseudomonadota</taxon>
        <taxon>Alphaproteobacteria</taxon>
        <taxon>Hyphomicrobiales</taxon>
        <taxon>Tepidamorphaceae</taxon>
        <taxon>Tepidamorphus</taxon>
    </lineage>
</organism>
<dbReference type="OrthoDB" id="7477016at2"/>
<dbReference type="Proteomes" id="UP000295678">
    <property type="component" value="Unassembled WGS sequence"/>
</dbReference>
<feature type="domain" description="Ribbon-helix-helix" evidence="1">
    <location>
        <begin position="6"/>
        <end position="68"/>
    </location>
</feature>
<protein>
    <submittedName>
        <fullName evidence="2">Putative DNA-binding ribbon-helix-helix protein</fullName>
    </submittedName>
</protein>
<dbReference type="InterPro" id="IPR027373">
    <property type="entry name" value="RHH_dom"/>
</dbReference>
<dbReference type="RefSeq" id="WP_132807281.1">
    <property type="nucleotide sequence ID" value="NZ_SMAK01000009.1"/>
</dbReference>
<accession>A0A4R3M6Y2</accession>
<reference evidence="2 3" key="1">
    <citation type="submission" date="2019-03" db="EMBL/GenBank/DDBJ databases">
        <title>Genomic Encyclopedia of Type Strains, Phase IV (KMG-IV): sequencing the most valuable type-strain genomes for metagenomic binning, comparative biology and taxonomic classification.</title>
        <authorList>
            <person name="Goeker M."/>
        </authorList>
    </citation>
    <scope>NUCLEOTIDE SEQUENCE [LARGE SCALE GENOMIC DNA]</scope>
    <source>
        <strain evidence="2 3">DSM 19345</strain>
    </source>
</reference>
<comment type="caution">
    <text evidence="2">The sequence shown here is derived from an EMBL/GenBank/DDBJ whole genome shotgun (WGS) entry which is preliminary data.</text>
</comment>
<dbReference type="Pfam" id="PF13467">
    <property type="entry name" value="RHH_4"/>
    <property type="match status" value="1"/>
</dbReference>
<dbReference type="EMBL" id="SMAK01000009">
    <property type="protein sequence ID" value="TCT08353.1"/>
    <property type="molecule type" value="Genomic_DNA"/>
</dbReference>